<reference evidence="1" key="1">
    <citation type="journal article" date="2015" name="Nature">
        <title>Complex archaea that bridge the gap between prokaryotes and eukaryotes.</title>
        <authorList>
            <person name="Spang A."/>
            <person name="Saw J.H."/>
            <person name="Jorgensen S.L."/>
            <person name="Zaremba-Niedzwiedzka K."/>
            <person name="Martijn J."/>
            <person name="Lind A.E."/>
            <person name="van Eijk R."/>
            <person name="Schleper C."/>
            <person name="Guy L."/>
            <person name="Ettema T.J."/>
        </authorList>
    </citation>
    <scope>NUCLEOTIDE SEQUENCE</scope>
</reference>
<organism evidence="1">
    <name type="scientific">marine sediment metagenome</name>
    <dbReference type="NCBI Taxonomy" id="412755"/>
    <lineage>
        <taxon>unclassified sequences</taxon>
        <taxon>metagenomes</taxon>
        <taxon>ecological metagenomes</taxon>
    </lineage>
</organism>
<gene>
    <name evidence="1" type="ORF">LCGC14_2147270</name>
</gene>
<dbReference type="AlphaFoldDB" id="A0A0F9GSV0"/>
<protein>
    <submittedName>
        <fullName evidence="1">Uncharacterized protein</fullName>
    </submittedName>
</protein>
<name>A0A0F9GSV0_9ZZZZ</name>
<proteinExistence type="predicted"/>
<sequence length="85" mass="10226">MNKSKKSWLDVLDTHCQKLRDEIYGLEKERKIICELNEIIQVDGDNYNRDHLQYTSMDNDILVVYKRKGRHEINKIIKLNDKFVC</sequence>
<evidence type="ECO:0000313" key="1">
    <source>
        <dbReference type="EMBL" id="KKL66207.1"/>
    </source>
</evidence>
<accession>A0A0F9GSV0</accession>
<dbReference type="EMBL" id="LAZR01027281">
    <property type="protein sequence ID" value="KKL66207.1"/>
    <property type="molecule type" value="Genomic_DNA"/>
</dbReference>
<comment type="caution">
    <text evidence="1">The sequence shown here is derived from an EMBL/GenBank/DDBJ whole genome shotgun (WGS) entry which is preliminary data.</text>
</comment>